<organism evidence="1">
    <name type="scientific">Candidatus Methanofastidiosum methylothiophilum</name>
    <dbReference type="NCBI Taxonomy" id="1705564"/>
    <lineage>
        <taxon>Archaea</taxon>
        <taxon>Methanobacteriati</taxon>
        <taxon>Methanobacteriota</taxon>
        <taxon>Stenosarchaea group</taxon>
        <taxon>Candidatus Methanofastidiosia</taxon>
        <taxon>Candidatus Methanofastidiosales</taxon>
        <taxon>Candidatus Methanofastidiosaceae</taxon>
        <taxon>Candidatus Methanofastidiosum</taxon>
    </lineage>
</organism>
<accession>A0A150JKD5</accession>
<reference evidence="1" key="1">
    <citation type="journal article" date="2016" name="ISME J.">
        <title>Chasing the elusive Euryarchaeota class WSA2: genomes reveal a uniquely fastidious methyl-reducing methanogen.</title>
        <authorList>
            <person name="Nobu M.K."/>
            <person name="Narihiro T."/>
            <person name="Kuroda K."/>
            <person name="Mei R."/>
            <person name="Liu W.T."/>
        </authorList>
    </citation>
    <scope>NUCLEOTIDE SEQUENCE [LARGE SCALE GENOMIC DNA]</scope>
    <source>
        <strain evidence="1">ADurb1213_Bin02801</strain>
    </source>
</reference>
<protein>
    <submittedName>
        <fullName evidence="1">Uncharacterized protein</fullName>
    </submittedName>
</protein>
<dbReference type="AlphaFoldDB" id="A0A150JKD5"/>
<sequence>MKGFEVLGYPLWNHIHHGFNNPDSYVKYAYGNFNNGCMDCDGSEDYVVFQTNTAKFMTNLAAYIEKINPNTPNFDNTLMLKLFDLVDNHVESHVLSSINAEKQVVNYIQSVYTREIGEKILEVLHQIHLTIKNQSKQ</sequence>
<name>A0A150JKD5_9EURY</name>
<gene>
    <name evidence="1" type="ORF">APG09_00957</name>
</gene>
<proteinExistence type="predicted"/>
<comment type="caution">
    <text evidence="1">The sequence shown here is derived from an EMBL/GenBank/DDBJ whole genome shotgun (WGS) entry which is preliminary data.</text>
</comment>
<dbReference type="EMBL" id="LNJE01000010">
    <property type="protein sequence ID" value="KYC57712.1"/>
    <property type="molecule type" value="Genomic_DNA"/>
</dbReference>
<evidence type="ECO:0000313" key="1">
    <source>
        <dbReference type="EMBL" id="KYC57712.1"/>
    </source>
</evidence>